<reference evidence="3" key="1">
    <citation type="submission" date="2017-01" db="EMBL/GenBank/DDBJ databases">
        <authorList>
            <person name="Varghese N."/>
            <person name="Submissions S."/>
        </authorList>
    </citation>
    <scope>NUCLEOTIDE SEQUENCE [LARGE SCALE GENOMIC DNA]</scope>
    <source>
        <strain evidence="3">CGMCC 1.7737</strain>
    </source>
</reference>
<name>A0A1N7FJN7_9EURY</name>
<gene>
    <name evidence="2" type="ORF">SAMN05421858_5124</name>
</gene>
<dbReference type="EMBL" id="FTNO01000010">
    <property type="protein sequence ID" value="SIS00582.1"/>
    <property type="molecule type" value="Genomic_DNA"/>
</dbReference>
<keyword evidence="3" id="KW-1185">Reference proteome</keyword>
<keyword evidence="1" id="KW-0472">Membrane</keyword>
<dbReference type="Proteomes" id="UP000186914">
    <property type="component" value="Unassembled WGS sequence"/>
</dbReference>
<proteinExistence type="predicted"/>
<dbReference type="AlphaFoldDB" id="A0A1N7FJN7"/>
<organism evidence="2 3">
    <name type="scientific">Haladaptatus litoreus</name>
    <dbReference type="NCBI Taxonomy" id="553468"/>
    <lineage>
        <taxon>Archaea</taxon>
        <taxon>Methanobacteriati</taxon>
        <taxon>Methanobacteriota</taxon>
        <taxon>Stenosarchaea group</taxon>
        <taxon>Halobacteria</taxon>
        <taxon>Halobacteriales</taxon>
        <taxon>Haladaptataceae</taxon>
        <taxon>Haladaptatus</taxon>
    </lineage>
</organism>
<evidence type="ECO:0000256" key="1">
    <source>
        <dbReference type="SAM" id="Phobius"/>
    </source>
</evidence>
<evidence type="ECO:0000313" key="3">
    <source>
        <dbReference type="Proteomes" id="UP000186914"/>
    </source>
</evidence>
<evidence type="ECO:0000313" key="2">
    <source>
        <dbReference type="EMBL" id="SIS00582.1"/>
    </source>
</evidence>
<accession>A0A1N7FJN7</accession>
<feature type="transmembrane region" description="Helical" evidence="1">
    <location>
        <begin position="61"/>
        <end position="80"/>
    </location>
</feature>
<protein>
    <submittedName>
        <fullName evidence="2">Uncharacterized protein</fullName>
    </submittedName>
</protein>
<feature type="transmembrane region" description="Helical" evidence="1">
    <location>
        <begin position="36"/>
        <end position="55"/>
    </location>
</feature>
<keyword evidence="1" id="KW-1133">Transmembrane helix</keyword>
<sequence length="82" mass="8993">MSSPSDNCDHENVPSENSLESLSSTIDDFRKLIDSVSGLVFAVVLLVLILLSTLSQFPIDLVISTMTLVLVVVILLYLMYCT</sequence>
<keyword evidence="1" id="KW-0812">Transmembrane</keyword>